<keyword evidence="6 11" id="KW-1133">Transmembrane helix</keyword>
<dbReference type="Gene3D" id="1.20.140.140">
    <property type="entry name" value="Calcium release-activated calcium channel protein Orai"/>
    <property type="match status" value="1"/>
</dbReference>
<keyword evidence="3" id="KW-0106">Calcium</keyword>
<dbReference type="FunFam" id="1.20.140.140:FF:000001">
    <property type="entry name" value="Calcium release-activated calcium modulator 1"/>
    <property type="match status" value="1"/>
</dbReference>
<evidence type="ECO:0000256" key="9">
    <source>
        <dbReference type="ARBA" id="ARBA00023303"/>
    </source>
</evidence>
<dbReference type="GO" id="GO:0015279">
    <property type="term" value="F:store-operated calcium channel activity"/>
    <property type="evidence" value="ECO:0007669"/>
    <property type="project" value="TreeGrafter"/>
</dbReference>
<dbReference type="InterPro" id="IPR012446">
    <property type="entry name" value="CRAC_channel"/>
</dbReference>
<dbReference type="PANTHER" id="PTHR31501:SF5">
    <property type="entry name" value="PROTEIN ORAI-2"/>
    <property type="match status" value="1"/>
</dbReference>
<dbReference type="GO" id="GO:0016020">
    <property type="term" value="C:membrane"/>
    <property type="evidence" value="ECO:0007669"/>
    <property type="project" value="UniProtKB-SubCell"/>
</dbReference>
<protein>
    <submittedName>
        <fullName evidence="12">Protein orai-2-like protein</fullName>
    </submittedName>
</protein>
<evidence type="ECO:0000256" key="2">
    <source>
        <dbReference type="ARBA" id="ARBA00008062"/>
    </source>
</evidence>
<dbReference type="Pfam" id="PF07856">
    <property type="entry name" value="Orai-1"/>
    <property type="match status" value="1"/>
</dbReference>
<feature type="transmembrane region" description="Helical" evidence="11">
    <location>
        <begin position="188"/>
        <end position="210"/>
    </location>
</feature>
<evidence type="ECO:0000256" key="7">
    <source>
        <dbReference type="ARBA" id="ARBA00023065"/>
    </source>
</evidence>
<comment type="similarity">
    <text evidence="2">Belongs to the Orai family.</text>
</comment>
<feature type="transmembrane region" description="Helical" evidence="11">
    <location>
        <begin position="88"/>
        <end position="109"/>
    </location>
</feature>
<evidence type="ECO:0000256" key="10">
    <source>
        <dbReference type="ARBA" id="ARBA00044615"/>
    </source>
</evidence>
<keyword evidence="7" id="KW-0406">Ion transport</keyword>
<dbReference type="EMBL" id="KE674078">
    <property type="protein sequence ID" value="ERE76699.1"/>
    <property type="molecule type" value="Genomic_DNA"/>
</dbReference>
<comment type="catalytic activity">
    <reaction evidence="10">
        <text>Ca(2+)(in) = Ca(2+)(out)</text>
        <dbReference type="Rhea" id="RHEA:29671"/>
        <dbReference type="ChEBI" id="CHEBI:29108"/>
    </reaction>
    <physiologicalReaction direction="right-to-left" evidence="10">
        <dbReference type="Rhea" id="RHEA:29673"/>
    </physiologicalReaction>
</comment>
<feature type="transmembrane region" description="Helical" evidence="11">
    <location>
        <begin position="12"/>
        <end position="34"/>
    </location>
</feature>
<gene>
    <name evidence="12" type="ORF">H671_4g11637</name>
</gene>
<keyword evidence="4" id="KW-0107">Calcium channel</keyword>
<evidence type="ECO:0000256" key="8">
    <source>
        <dbReference type="ARBA" id="ARBA00023136"/>
    </source>
</evidence>
<dbReference type="InterPro" id="IPR038350">
    <property type="entry name" value="Orai_sf"/>
</dbReference>
<dbReference type="GO" id="GO:0002115">
    <property type="term" value="P:store-operated calcium entry"/>
    <property type="evidence" value="ECO:0007669"/>
    <property type="project" value="TreeGrafter"/>
</dbReference>
<keyword evidence="8 11" id="KW-0472">Membrane</keyword>
<dbReference type="PANTHER" id="PTHR31501">
    <property type="entry name" value="CALCIUM RELEASE-ACTIVATED CALCIUM CHANNEL PROTEIN 1"/>
    <property type="match status" value="1"/>
</dbReference>
<keyword evidence="5 11" id="KW-0812">Transmembrane</keyword>
<dbReference type="AlphaFoldDB" id="A0A061I4V0"/>
<organism evidence="12 13">
    <name type="scientific">Cricetulus griseus</name>
    <name type="common">Chinese hamster</name>
    <name type="synonym">Cricetulus barabensis griseus</name>
    <dbReference type="NCBI Taxonomy" id="10029"/>
    <lineage>
        <taxon>Eukaryota</taxon>
        <taxon>Metazoa</taxon>
        <taxon>Chordata</taxon>
        <taxon>Craniata</taxon>
        <taxon>Vertebrata</taxon>
        <taxon>Euteleostomi</taxon>
        <taxon>Mammalia</taxon>
        <taxon>Eutheria</taxon>
        <taxon>Euarchontoglires</taxon>
        <taxon>Glires</taxon>
        <taxon>Rodentia</taxon>
        <taxon>Myomorpha</taxon>
        <taxon>Muroidea</taxon>
        <taxon>Cricetidae</taxon>
        <taxon>Cricetinae</taxon>
        <taxon>Cricetulus</taxon>
    </lineage>
</organism>
<evidence type="ECO:0000313" key="13">
    <source>
        <dbReference type="Proteomes" id="UP000030759"/>
    </source>
</evidence>
<evidence type="ECO:0000313" key="12">
    <source>
        <dbReference type="EMBL" id="ERE76699.1"/>
    </source>
</evidence>
<sequence length="276" mass="29899">MVVNDHGNTGVLLGLLLVSFVILVALITVLSGIGVAEHGGIGSGGVYSMISSVLGGQMGGTVGLLYVFGQVAMVEVQLETQYQYPQPLLIAFSACTTVLVAVHLFALLISTCILPNVEAVSNIHNLNSISESPHERMHPYIELAWGFSTVLGILLFLAEVVLLCWIKFLPVDARGQPGSHSHTGWQAALVSTIIMVPVGLIFVVFTIHFYRSLVRHKTERHNREIEELHKLKVQLDGQERSLQSVTGSPGGCGPDALLVAFSFCWKDIPLGCIRNY</sequence>
<evidence type="ECO:0000256" key="5">
    <source>
        <dbReference type="ARBA" id="ARBA00022692"/>
    </source>
</evidence>
<keyword evidence="3" id="KW-0813">Transport</keyword>
<keyword evidence="9" id="KW-0407">Ion channel</keyword>
<name>A0A061I4V0_CRIGR</name>
<accession>A0A061I4V0</accession>
<evidence type="ECO:0000256" key="3">
    <source>
        <dbReference type="ARBA" id="ARBA00022568"/>
    </source>
</evidence>
<feature type="transmembrane region" description="Helical" evidence="11">
    <location>
        <begin position="46"/>
        <end position="68"/>
    </location>
</feature>
<evidence type="ECO:0000256" key="6">
    <source>
        <dbReference type="ARBA" id="ARBA00022989"/>
    </source>
</evidence>
<dbReference type="Proteomes" id="UP000030759">
    <property type="component" value="Unassembled WGS sequence"/>
</dbReference>
<evidence type="ECO:0000256" key="11">
    <source>
        <dbReference type="SAM" id="Phobius"/>
    </source>
</evidence>
<comment type="subcellular location">
    <subcellularLocation>
        <location evidence="1">Membrane</location>
        <topology evidence="1">Multi-pass membrane protein</topology>
    </subcellularLocation>
</comment>
<keyword evidence="3" id="KW-0109">Calcium transport</keyword>
<reference evidence="13" key="1">
    <citation type="journal article" date="2013" name="Nat. Biotechnol.">
        <title>Chinese hamster genome sequenced from sorted chromosomes.</title>
        <authorList>
            <person name="Brinkrolf K."/>
            <person name="Rupp O."/>
            <person name="Laux H."/>
            <person name="Kollin F."/>
            <person name="Ernst W."/>
            <person name="Linke B."/>
            <person name="Kofler R."/>
            <person name="Romand S."/>
            <person name="Hesse F."/>
            <person name="Budach W.E."/>
            <person name="Galosy S."/>
            <person name="Muller D."/>
            <person name="Noll T."/>
            <person name="Wienberg J."/>
            <person name="Jostock T."/>
            <person name="Leonard M."/>
            <person name="Grillari J."/>
            <person name="Tauch A."/>
            <person name="Goesmann A."/>
            <person name="Helk B."/>
            <person name="Mott J.E."/>
            <person name="Puhler A."/>
            <person name="Borth N."/>
        </authorList>
    </citation>
    <scope>NUCLEOTIDE SEQUENCE [LARGE SCALE GENOMIC DNA]</scope>
    <source>
        <strain evidence="13">17A/GY</strain>
    </source>
</reference>
<feature type="transmembrane region" description="Helical" evidence="11">
    <location>
        <begin position="143"/>
        <end position="168"/>
    </location>
</feature>
<evidence type="ECO:0000256" key="1">
    <source>
        <dbReference type="ARBA" id="ARBA00004141"/>
    </source>
</evidence>
<evidence type="ECO:0000256" key="4">
    <source>
        <dbReference type="ARBA" id="ARBA00022673"/>
    </source>
</evidence>
<proteinExistence type="inferred from homology"/>